<feature type="active site" description="Phosphoserine intermediate" evidence="9 11">
    <location>
        <position position="66"/>
    </location>
</feature>
<dbReference type="FunFam" id="3.40.1450.10:FF:000002">
    <property type="entry name" value="2,3-bisphosphoglycerate-independent phosphoglycerate mutase"/>
    <property type="match status" value="1"/>
</dbReference>
<dbReference type="Gene3D" id="3.40.1450.10">
    <property type="entry name" value="BPG-independent phosphoglycerate mutase, domain B"/>
    <property type="match status" value="1"/>
</dbReference>
<protein>
    <recommendedName>
        <fullName evidence="9 10">2,3-bisphosphoglycerate-independent phosphoglycerate mutase</fullName>
        <shortName evidence="9">BPG-independent PGAM</shortName>
        <shortName evidence="9">Phosphoglyceromutase</shortName>
        <shortName evidence="9">iPGM</shortName>
        <ecNumber evidence="9 10">5.4.2.12</ecNumber>
    </recommendedName>
</protein>
<proteinExistence type="inferred from homology"/>
<keyword evidence="8 9" id="KW-0413">Isomerase</keyword>
<evidence type="ECO:0000256" key="8">
    <source>
        <dbReference type="ARBA" id="ARBA00023235"/>
    </source>
</evidence>
<accession>A0A1G1XAH8</accession>
<feature type="binding site" evidence="9 12">
    <location>
        <begin position="267"/>
        <end position="270"/>
    </location>
    <ligand>
        <name>substrate</name>
    </ligand>
</feature>
<evidence type="ECO:0000256" key="10">
    <source>
        <dbReference type="NCBIfam" id="TIGR01307"/>
    </source>
</evidence>
<name>A0A1G1XAH8_9BACT</name>
<dbReference type="SUPFAM" id="SSF64158">
    <property type="entry name" value="2,3-Bisphosphoglycerate-independent phosphoglycerate mutase, substrate-binding domain"/>
    <property type="match status" value="1"/>
</dbReference>
<dbReference type="UniPathway" id="UPA00109">
    <property type="reaction ID" value="UER00186"/>
</dbReference>
<dbReference type="InterPro" id="IPR017850">
    <property type="entry name" value="Alkaline_phosphatase_core_sf"/>
</dbReference>
<dbReference type="InterPro" id="IPR006124">
    <property type="entry name" value="Metalloenzyme"/>
</dbReference>
<comment type="catalytic activity">
    <reaction evidence="1 9">
        <text>(2R)-2-phosphoglycerate = (2R)-3-phosphoglycerate</text>
        <dbReference type="Rhea" id="RHEA:15901"/>
        <dbReference type="ChEBI" id="CHEBI:58272"/>
        <dbReference type="ChEBI" id="CHEBI:58289"/>
        <dbReference type="EC" id="5.4.2.12"/>
    </reaction>
</comment>
<dbReference type="GO" id="GO:0004619">
    <property type="term" value="F:phosphoglycerate mutase activity"/>
    <property type="evidence" value="ECO:0007669"/>
    <property type="project" value="UniProtKB-UniRule"/>
</dbReference>
<feature type="binding site" evidence="9 12">
    <location>
        <position position="197"/>
    </location>
    <ligand>
        <name>substrate</name>
    </ligand>
</feature>
<gene>
    <name evidence="9" type="primary">gpmI</name>
    <name evidence="16" type="ORF">A3E36_01140</name>
</gene>
<dbReference type="CDD" id="cd16010">
    <property type="entry name" value="iPGM"/>
    <property type="match status" value="1"/>
</dbReference>
<feature type="binding site" evidence="9 13">
    <location>
        <position position="66"/>
    </location>
    <ligand>
        <name>Mn(2+)</name>
        <dbReference type="ChEBI" id="CHEBI:29035"/>
        <label>2</label>
    </ligand>
</feature>
<feature type="binding site" evidence="9 13">
    <location>
        <position position="448"/>
    </location>
    <ligand>
        <name>Mn(2+)</name>
        <dbReference type="ChEBI" id="CHEBI:29035"/>
        <label>2</label>
    </ligand>
</feature>
<dbReference type="SUPFAM" id="SSF53649">
    <property type="entry name" value="Alkaline phosphatase-like"/>
    <property type="match status" value="1"/>
</dbReference>
<evidence type="ECO:0000259" key="15">
    <source>
        <dbReference type="Pfam" id="PF06415"/>
    </source>
</evidence>
<dbReference type="InterPro" id="IPR036646">
    <property type="entry name" value="PGAM_B_sf"/>
</dbReference>
<dbReference type="AlphaFoldDB" id="A0A1G1XAH8"/>
<feature type="domain" description="Metalloenzyme" evidence="14">
    <location>
        <begin position="9"/>
        <end position="518"/>
    </location>
</feature>
<evidence type="ECO:0000313" key="17">
    <source>
        <dbReference type="Proteomes" id="UP000177941"/>
    </source>
</evidence>
<dbReference type="Proteomes" id="UP000177941">
    <property type="component" value="Unassembled WGS sequence"/>
</dbReference>
<organism evidence="16 17">
    <name type="scientific">Candidatus Andersenbacteria bacterium RIFCSPHIGHO2_12_FULL_45_11b</name>
    <dbReference type="NCBI Taxonomy" id="1797282"/>
    <lineage>
        <taxon>Bacteria</taxon>
        <taxon>Candidatus Anderseniibacteriota</taxon>
    </lineage>
</organism>
<comment type="function">
    <text evidence="2 9">Catalyzes the interconversion of 2-phosphoglycerate and 3-phosphoglycerate.</text>
</comment>
<dbReference type="Pfam" id="PF01676">
    <property type="entry name" value="Metalloenzyme"/>
    <property type="match status" value="1"/>
</dbReference>
<evidence type="ECO:0000256" key="11">
    <source>
        <dbReference type="PIRSR" id="PIRSR001492-1"/>
    </source>
</evidence>
<dbReference type="EMBL" id="MHHS01000023">
    <property type="protein sequence ID" value="OGY36954.1"/>
    <property type="molecule type" value="Genomic_DNA"/>
</dbReference>
<feature type="binding site" evidence="9 12">
    <location>
        <begin position="159"/>
        <end position="160"/>
    </location>
    <ligand>
        <name>substrate</name>
    </ligand>
</feature>
<sequence length="532" mass="59167">MEPKKTPRPLVMLILDGYGISFIKEGNAIMAAKKPNIDRLMREYPMAVVGAGGEEVGLPWGEMGNSETGHQNIGSGRIMYQFLSRIDQAIADKTFFENPQLLEALEHVKKNPDAALHMLGMLSNGGVHSHINHQFALLKAASDAGVGDRTYIHIFLDGRDSSPDDADGFIGKLEQEMKKTKTGRIETIIGRYYSMDRAGNWDRTAVAYNLLVHGKGEHFPAWKDAMKTAFASKDRRMLESAPAMVIDGDAPMRTIQDGDAIIFYNFRSDRARQITRALMDRTFKKFPTEPWKNVYVATMASYDETLKTHAMYKDEEIKLPLGELFSKNELKQLRIAESEKFAHVTYFFNGGREKPYPGETDFQIPSIATKDVSEKPEMRAREITSQVLQEIKKDIYDVIVMNYANPDMVGHTGNFEPTVKAVEIIDEEIGKVADATLAHGGAVLLTCDHGNAEIVINHLTHQRSTDHTNNPVPVMYIAPDNKQDPPKDDVILQHVLGTPIGVLADVAPTALEILGIKKPKEMSGESLLGSLS</sequence>
<dbReference type="PANTHER" id="PTHR31637:SF0">
    <property type="entry name" value="2,3-BISPHOSPHOGLYCERATE-INDEPENDENT PHOSPHOGLYCERATE MUTASE"/>
    <property type="match status" value="1"/>
</dbReference>
<dbReference type="InterPro" id="IPR011258">
    <property type="entry name" value="BPG-indep_PGM_N"/>
</dbReference>
<dbReference type="GO" id="GO:0006007">
    <property type="term" value="P:glucose catabolic process"/>
    <property type="evidence" value="ECO:0007669"/>
    <property type="project" value="InterPro"/>
</dbReference>
<evidence type="ECO:0000256" key="1">
    <source>
        <dbReference type="ARBA" id="ARBA00000370"/>
    </source>
</evidence>
<comment type="caution">
    <text evidence="16">The sequence shown here is derived from an EMBL/GenBank/DDBJ whole genome shotgun (WGS) entry which is preliminary data.</text>
</comment>
<feature type="binding site" evidence="9 12">
    <location>
        <position position="191"/>
    </location>
    <ligand>
        <name>substrate</name>
    </ligand>
</feature>
<dbReference type="Pfam" id="PF06415">
    <property type="entry name" value="iPGM_N"/>
    <property type="match status" value="1"/>
</dbReference>
<feature type="binding site" evidence="9 12">
    <location>
        <position position="340"/>
    </location>
    <ligand>
        <name>substrate</name>
    </ligand>
</feature>
<dbReference type="GO" id="GO:0005829">
    <property type="term" value="C:cytosol"/>
    <property type="evidence" value="ECO:0007669"/>
    <property type="project" value="TreeGrafter"/>
</dbReference>
<evidence type="ECO:0000256" key="9">
    <source>
        <dbReference type="HAMAP-Rule" id="MF_01038"/>
    </source>
</evidence>
<feature type="binding site" evidence="9 13">
    <location>
        <position position="411"/>
    </location>
    <ligand>
        <name>Mn(2+)</name>
        <dbReference type="ChEBI" id="CHEBI:29035"/>
        <label>1</label>
    </ligand>
</feature>
<dbReference type="HAMAP" id="MF_01038">
    <property type="entry name" value="GpmI"/>
    <property type="match status" value="1"/>
</dbReference>
<evidence type="ECO:0000256" key="3">
    <source>
        <dbReference type="ARBA" id="ARBA00004798"/>
    </source>
</evidence>
<evidence type="ECO:0000256" key="13">
    <source>
        <dbReference type="PIRSR" id="PIRSR001492-3"/>
    </source>
</evidence>
<dbReference type="NCBIfam" id="TIGR01307">
    <property type="entry name" value="pgm_bpd_ind"/>
    <property type="match status" value="1"/>
</dbReference>
<dbReference type="PANTHER" id="PTHR31637">
    <property type="entry name" value="2,3-BISPHOSPHOGLYCERATE-INDEPENDENT PHOSPHOGLYCERATE MUTASE"/>
    <property type="match status" value="1"/>
</dbReference>
<dbReference type="PIRSF" id="PIRSF001492">
    <property type="entry name" value="IPGAM"/>
    <property type="match status" value="1"/>
</dbReference>
<dbReference type="InterPro" id="IPR005995">
    <property type="entry name" value="Pgm_bpd_ind"/>
</dbReference>
<evidence type="ECO:0000256" key="6">
    <source>
        <dbReference type="ARBA" id="ARBA00023152"/>
    </source>
</evidence>
<dbReference type="GO" id="GO:0006096">
    <property type="term" value="P:glycolytic process"/>
    <property type="evidence" value="ECO:0007669"/>
    <property type="project" value="UniProtKB-UniRule"/>
</dbReference>
<evidence type="ECO:0000256" key="5">
    <source>
        <dbReference type="ARBA" id="ARBA00022723"/>
    </source>
</evidence>
<dbReference type="EC" id="5.4.2.12" evidence="9 10"/>
<dbReference type="Gene3D" id="3.40.720.10">
    <property type="entry name" value="Alkaline Phosphatase, subunit A"/>
    <property type="match status" value="1"/>
</dbReference>
<feature type="binding site" evidence="9 13">
    <location>
        <position position="16"/>
    </location>
    <ligand>
        <name>Mn(2+)</name>
        <dbReference type="ChEBI" id="CHEBI:29035"/>
        <label>2</label>
    </ligand>
</feature>
<evidence type="ECO:0000259" key="14">
    <source>
        <dbReference type="Pfam" id="PF01676"/>
    </source>
</evidence>
<keyword evidence="7 9" id="KW-0464">Manganese</keyword>
<keyword evidence="5 9" id="KW-0479">Metal-binding</keyword>
<feature type="binding site" evidence="9 13">
    <location>
        <position position="449"/>
    </location>
    <ligand>
        <name>Mn(2+)</name>
        <dbReference type="ChEBI" id="CHEBI:29035"/>
        <label>2</label>
    </ligand>
</feature>
<comment type="cofactor">
    <cofactor evidence="9">
        <name>Mn(2+)</name>
        <dbReference type="ChEBI" id="CHEBI:29035"/>
    </cofactor>
    <text evidence="9">Binds 2 manganese ions per subunit.</text>
</comment>
<feature type="binding site" evidence="9 13">
    <location>
        <position position="467"/>
    </location>
    <ligand>
        <name>Mn(2+)</name>
        <dbReference type="ChEBI" id="CHEBI:29035"/>
        <label>1</label>
    </ligand>
</feature>
<evidence type="ECO:0000256" key="12">
    <source>
        <dbReference type="PIRSR" id="PIRSR001492-2"/>
    </source>
</evidence>
<comment type="pathway">
    <text evidence="3 9">Carbohydrate degradation; glycolysis; pyruvate from D-glyceraldehyde 3-phosphate: step 3/5.</text>
</comment>
<evidence type="ECO:0000313" key="16">
    <source>
        <dbReference type="EMBL" id="OGY36954.1"/>
    </source>
</evidence>
<evidence type="ECO:0000256" key="7">
    <source>
        <dbReference type="ARBA" id="ARBA00023211"/>
    </source>
</evidence>
<dbReference type="GO" id="GO:0030145">
    <property type="term" value="F:manganese ion binding"/>
    <property type="evidence" value="ECO:0007669"/>
    <property type="project" value="UniProtKB-UniRule"/>
</dbReference>
<feature type="binding site" evidence="9 12">
    <location>
        <position position="128"/>
    </location>
    <ligand>
        <name>substrate</name>
    </ligand>
</feature>
<feature type="binding site" evidence="9 13">
    <location>
        <position position="407"/>
    </location>
    <ligand>
        <name>Mn(2+)</name>
        <dbReference type="ChEBI" id="CHEBI:29035"/>
        <label>1</label>
    </ligand>
</feature>
<comment type="subunit">
    <text evidence="9">Monomer.</text>
</comment>
<reference evidence="16 17" key="1">
    <citation type="journal article" date="2016" name="Nat. Commun.">
        <title>Thousands of microbial genomes shed light on interconnected biogeochemical processes in an aquifer system.</title>
        <authorList>
            <person name="Anantharaman K."/>
            <person name="Brown C.T."/>
            <person name="Hug L.A."/>
            <person name="Sharon I."/>
            <person name="Castelle C.J."/>
            <person name="Probst A.J."/>
            <person name="Thomas B.C."/>
            <person name="Singh A."/>
            <person name="Wilkins M.J."/>
            <person name="Karaoz U."/>
            <person name="Brodie E.L."/>
            <person name="Williams K.H."/>
            <person name="Hubbard S.S."/>
            <person name="Banfield J.F."/>
        </authorList>
    </citation>
    <scope>NUCLEOTIDE SEQUENCE [LARGE SCALE GENOMIC DNA]</scope>
</reference>
<evidence type="ECO:0000256" key="4">
    <source>
        <dbReference type="ARBA" id="ARBA00008819"/>
    </source>
</evidence>
<comment type="similarity">
    <text evidence="4 9">Belongs to the BPG-independent phosphoglycerate mutase family.</text>
</comment>
<keyword evidence="6 9" id="KW-0324">Glycolysis</keyword>
<evidence type="ECO:0000256" key="2">
    <source>
        <dbReference type="ARBA" id="ARBA00002315"/>
    </source>
</evidence>
<feature type="domain" description="BPG-independent PGAM N-terminal" evidence="15">
    <location>
        <begin position="86"/>
        <end position="304"/>
    </location>
</feature>